<evidence type="ECO:0000313" key="1">
    <source>
        <dbReference type="EMBL" id="GBP47836.1"/>
    </source>
</evidence>
<keyword evidence="2" id="KW-1185">Reference proteome</keyword>
<gene>
    <name evidence="1" type="ORF">EVAR_43527_1</name>
</gene>
<name>A0A4C1W8X1_EUMVA</name>
<organism evidence="1 2">
    <name type="scientific">Eumeta variegata</name>
    <name type="common">Bagworm moth</name>
    <name type="synonym">Eumeta japonica</name>
    <dbReference type="NCBI Taxonomy" id="151549"/>
    <lineage>
        <taxon>Eukaryota</taxon>
        <taxon>Metazoa</taxon>
        <taxon>Ecdysozoa</taxon>
        <taxon>Arthropoda</taxon>
        <taxon>Hexapoda</taxon>
        <taxon>Insecta</taxon>
        <taxon>Pterygota</taxon>
        <taxon>Neoptera</taxon>
        <taxon>Endopterygota</taxon>
        <taxon>Lepidoptera</taxon>
        <taxon>Glossata</taxon>
        <taxon>Ditrysia</taxon>
        <taxon>Tineoidea</taxon>
        <taxon>Psychidae</taxon>
        <taxon>Oiketicinae</taxon>
        <taxon>Eumeta</taxon>
    </lineage>
</organism>
<sequence length="132" mass="15527">MKPTRMSLRPENSDKSNVFRSYGASPFVEALAIQYTREECARFLLLFTDRIPVLVVMSATELRRLCLDMAVTRPSSRRSWKRPVDHDDRVPDCEWIIGLPAPPVLQRGRYSRIQRVQNRSASLWAWRHCWRP</sequence>
<reference evidence="1 2" key="1">
    <citation type="journal article" date="2019" name="Commun. Biol.">
        <title>The bagworm genome reveals a unique fibroin gene that provides high tensile strength.</title>
        <authorList>
            <person name="Kono N."/>
            <person name="Nakamura H."/>
            <person name="Ohtoshi R."/>
            <person name="Tomita M."/>
            <person name="Numata K."/>
            <person name="Arakawa K."/>
        </authorList>
    </citation>
    <scope>NUCLEOTIDE SEQUENCE [LARGE SCALE GENOMIC DNA]</scope>
</reference>
<dbReference type="Proteomes" id="UP000299102">
    <property type="component" value="Unassembled WGS sequence"/>
</dbReference>
<proteinExistence type="predicted"/>
<evidence type="ECO:0000313" key="2">
    <source>
        <dbReference type="Proteomes" id="UP000299102"/>
    </source>
</evidence>
<comment type="caution">
    <text evidence="1">The sequence shown here is derived from an EMBL/GenBank/DDBJ whole genome shotgun (WGS) entry which is preliminary data.</text>
</comment>
<dbReference type="EMBL" id="BGZK01000511">
    <property type="protein sequence ID" value="GBP47836.1"/>
    <property type="molecule type" value="Genomic_DNA"/>
</dbReference>
<accession>A0A4C1W8X1</accession>
<dbReference type="AlphaFoldDB" id="A0A4C1W8X1"/>
<protein>
    <submittedName>
        <fullName evidence="1">Uncharacterized protein</fullName>
    </submittedName>
</protein>